<dbReference type="OrthoDB" id="6436029at2759"/>
<gene>
    <name evidence="1" type="ORF">OSB1V03_LOCUS16667</name>
</gene>
<sequence length="76" mass="8380">MNIAGDGIQSGDIVNAYVPPTPGRGTGSHRYIMLVCTQPRSLITPKRDDSVSARVGFNWHWFKNKYNLGQTVAGNF</sequence>
<dbReference type="Gene3D" id="3.90.280.10">
    <property type="entry name" value="PEBP-like"/>
    <property type="match status" value="1"/>
</dbReference>
<reference evidence="1" key="1">
    <citation type="submission" date="2020-11" db="EMBL/GenBank/DDBJ databases">
        <authorList>
            <person name="Tran Van P."/>
        </authorList>
    </citation>
    <scope>NUCLEOTIDE SEQUENCE</scope>
</reference>
<accession>A0A7R9L7N0</accession>
<dbReference type="Proteomes" id="UP000759131">
    <property type="component" value="Unassembled WGS sequence"/>
</dbReference>
<organism evidence="1">
    <name type="scientific">Medioppia subpectinata</name>
    <dbReference type="NCBI Taxonomy" id="1979941"/>
    <lineage>
        <taxon>Eukaryota</taxon>
        <taxon>Metazoa</taxon>
        <taxon>Ecdysozoa</taxon>
        <taxon>Arthropoda</taxon>
        <taxon>Chelicerata</taxon>
        <taxon>Arachnida</taxon>
        <taxon>Acari</taxon>
        <taxon>Acariformes</taxon>
        <taxon>Sarcoptiformes</taxon>
        <taxon>Oribatida</taxon>
        <taxon>Brachypylina</taxon>
        <taxon>Oppioidea</taxon>
        <taxon>Oppiidae</taxon>
        <taxon>Medioppia</taxon>
    </lineage>
</organism>
<keyword evidence="2" id="KW-1185">Reference proteome</keyword>
<evidence type="ECO:0000313" key="2">
    <source>
        <dbReference type="Proteomes" id="UP000759131"/>
    </source>
</evidence>
<proteinExistence type="predicted"/>
<dbReference type="EMBL" id="CAJPIZ010018843">
    <property type="protein sequence ID" value="CAG2116708.1"/>
    <property type="molecule type" value="Genomic_DNA"/>
</dbReference>
<dbReference type="InterPro" id="IPR036610">
    <property type="entry name" value="PEBP-like_sf"/>
</dbReference>
<evidence type="ECO:0000313" key="1">
    <source>
        <dbReference type="EMBL" id="CAD7636520.1"/>
    </source>
</evidence>
<name>A0A7R9L7N0_9ACAR</name>
<dbReference type="SUPFAM" id="SSF49777">
    <property type="entry name" value="PEBP-like"/>
    <property type="match status" value="1"/>
</dbReference>
<protein>
    <submittedName>
        <fullName evidence="1">Uncharacterized protein</fullName>
    </submittedName>
</protein>
<dbReference type="AlphaFoldDB" id="A0A7R9L7N0"/>
<dbReference type="EMBL" id="OC873418">
    <property type="protein sequence ID" value="CAD7636520.1"/>
    <property type="molecule type" value="Genomic_DNA"/>
</dbReference>